<accession>A0AAE1NYS5</accession>
<protein>
    <submittedName>
        <fullName evidence="1">Uncharacterized protein</fullName>
    </submittedName>
</protein>
<reference evidence="1" key="1">
    <citation type="submission" date="2023-11" db="EMBL/GenBank/DDBJ databases">
        <title>Genome assemblies of two species of porcelain crab, Petrolisthes cinctipes and Petrolisthes manimaculis (Anomura: Porcellanidae).</title>
        <authorList>
            <person name="Angst P."/>
        </authorList>
    </citation>
    <scope>NUCLEOTIDE SEQUENCE</scope>
    <source>
        <strain evidence="1">PB745_02</strain>
        <tissue evidence="1">Gill</tissue>
    </source>
</reference>
<dbReference type="InterPro" id="IPR028994">
    <property type="entry name" value="Integrin_alpha_N"/>
</dbReference>
<dbReference type="Gene3D" id="2.130.10.130">
    <property type="entry name" value="Integrin alpha, N-terminal"/>
    <property type="match status" value="1"/>
</dbReference>
<dbReference type="GO" id="GO:0008305">
    <property type="term" value="C:integrin complex"/>
    <property type="evidence" value="ECO:0007669"/>
    <property type="project" value="TreeGrafter"/>
</dbReference>
<name>A0AAE1NYS5_9EUCA</name>
<dbReference type="AlphaFoldDB" id="A0AAE1NYS5"/>
<organism evidence="1 2">
    <name type="scientific">Petrolisthes manimaculis</name>
    <dbReference type="NCBI Taxonomy" id="1843537"/>
    <lineage>
        <taxon>Eukaryota</taxon>
        <taxon>Metazoa</taxon>
        <taxon>Ecdysozoa</taxon>
        <taxon>Arthropoda</taxon>
        <taxon>Crustacea</taxon>
        <taxon>Multicrustacea</taxon>
        <taxon>Malacostraca</taxon>
        <taxon>Eumalacostraca</taxon>
        <taxon>Eucarida</taxon>
        <taxon>Decapoda</taxon>
        <taxon>Pleocyemata</taxon>
        <taxon>Anomura</taxon>
        <taxon>Galatheoidea</taxon>
        <taxon>Porcellanidae</taxon>
        <taxon>Petrolisthes</taxon>
    </lineage>
</organism>
<dbReference type="GO" id="GO:0007160">
    <property type="term" value="P:cell-matrix adhesion"/>
    <property type="evidence" value="ECO:0007669"/>
    <property type="project" value="TreeGrafter"/>
</dbReference>
<comment type="caution">
    <text evidence="1">The sequence shown here is derived from an EMBL/GenBank/DDBJ whole genome shotgun (WGS) entry which is preliminary data.</text>
</comment>
<dbReference type="PANTHER" id="PTHR23220">
    <property type="entry name" value="INTEGRIN ALPHA"/>
    <property type="match status" value="1"/>
</dbReference>
<dbReference type="Proteomes" id="UP001292094">
    <property type="component" value="Unassembled WGS sequence"/>
</dbReference>
<dbReference type="SUPFAM" id="SSF69318">
    <property type="entry name" value="Integrin alpha N-terminal domain"/>
    <property type="match status" value="1"/>
</dbReference>
<dbReference type="EMBL" id="JAWZYT010003564">
    <property type="protein sequence ID" value="KAK4297826.1"/>
    <property type="molecule type" value="Genomic_DNA"/>
</dbReference>
<dbReference type="GO" id="GO:0033627">
    <property type="term" value="P:cell adhesion mediated by integrin"/>
    <property type="evidence" value="ECO:0007669"/>
    <property type="project" value="TreeGrafter"/>
</dbReference>
<dbReference type="PANTHER" id="PTHR23220:SF133">
    <property type="entry name" value="INTEGRIN ALPHA-PS2"/>
    <property type="match status" value="1"/>
</dbReference>
<evidence type="ECO:0000313" key="2">
    <source>
        <dbReference type="Proteomes" id="UP001292094"/>
    </source>
</evidence>
<dbReference type="GO" id="GO:0009897">
    <property type="term" value="C:external side of plasma membrane"/>
    <property type="evidence" value="ECO:0007669"/>
    <property type="project" value="TreeGrafter"/>
</dbReference>
<gene>
    <name evidence="1" type="ORF">Pmani_029788</name>
</gene>
<dbReference type="GO" id="GO:0098609">
    <property type="term" value="P:cell-cell adhesion"/>
    <property type="evidence" value="ECO:0007669"/>
    <property type="project" value="TreeGrafter"/>
</dbReference>
<keyword evidence="2" id="KW-1185">Reference proteome</keyword>
<dbReference type="GO" id="GO:0005178">
    <property type="term" value="F:integrin binding"/>
    <property type="evidence" value="ECO:0007669"/>
    <property type="project" value="TreeGrafter"/>
</dbReference>
<proteinExistence type="predicted"/>
<dbReference type="GO" id="GO:0007229">
    <property type="term" value="P:integrin-mediated signaling pathway"/>
    <property type="evidence" value="ECO:0007669"/>
    <property type="project" value="TreeGrafter"/>
</dbReference>
<evidence type="ECO:0000313" key="1">
    <source>
        <dbReference type="EMBL" id="KAK4297826.1"/>
    </source>
</evidence>
<sequence length="80" mass="8610">MFIGAPGAFYWQGQVHSQDLNNRTGYLKTWEGPAKDDDQLLAYSAAVGEFSGNGRKTDVAVGVPKGLNYTGKVRLECEGG</sequence>